<dbReference type="Proteomes" id="UP000053317">
    <property type="component" value="Unassembled WGS sequence"/>
</dbReference>
<feature type="domain" description="C2H2-type" evidence="2">
    <location>
        <begin position="180"/>
        <end position="209"/>
    </location>
</feature>
<organism evidence="3 4">
    <name type="scientific">Phaeomoniella chlamydospora</name>
    <name type="common">Phaeoacremonium chlamydosporum</name>
    <dbReference type="NCBI Taxonomy" id="158046"/>
    <lineage>
        <taxon>Eukaryota</taxon>
        <taxon>Fungi</taxon>
        <taxon>Dikarya</taxon>
        <taxon>Ascomycota</taxon>
        <taxon>Pezizomycotina</taxon>
        <taxon>Eurotiomycetes</taxon>
        <taxon>Chaetothyriomycetidae</taxon>
        <taxon>Phaeomoniellales</taxon>
        <taxon>Phaeomoniellaceae</taxon>
        <taxon>Phaeomoniella</taxon>
    </lineage>
</organism>
<dbReference type="GO" id="GO:0008270">
    <property type="term" value="F:zinc ion binding"/>
    <property type="evidence" value="ECO:0007669"/>
    <property type="project" value="UniProtKB-KW"/>
</dbReference>
<dbReference type="SMART" id="SM00355">
    <property type="entry name" value="ZnF_C2H2"/>
    <property type="match status" value="2"/>
</dbReference>
<dbReference type="AlphaFoldDB" id="A0A0G2GQX4"/>
<evidence type="ECO:0000259" key="2">
    <source>
        <dbReference type="PROSITE" id="PS50157"/>
    </source>
</evidence>
<dbReference type="PROSITE" id="PS00028">
    <property type="entry name" value="ZINC_FINGER_C2H2_1"/>
    <property type="match status" value="2"/>
</dbReference>
<evidence type="ECO:0000256" key="1">
    <source>
        <dbReference type="PROSITE-ProRule" id="PRU00042"/>
    </source>
</evidence>
<keyword evidence="1" id="KW-0862">Zinc</keyword>
<keyword evidence="4" id="KW-1185">Reference proteome</keyword>
<protein>
    <recommendedName>
        <fullName evidence="2">C2H2-type domain-containing protein</fullName>
    </recommendedName>
</protein>
<reference evidence="3 4" key="1">
    <citation type="submission" date="2015-05" db="EMBL/GenBank/DDBJ databases">
        <title>Distinctive expansion of gene families associated with plant cell wall degradation and secondary metabolism in the genomes of grapevine trunk pathogens.</title>
        <authorList>
            <person name="Lawrence D.P."/>
            <person name="Travadon R."/>
            <person name="Rolshausen P.E."/>
            <person name="Baumgartner K."/>
        </authorList>
    </citation>
    <scope>NUCLEOTIDE SEQUENCE [LARGE SCALE GENOMIC DNA]</scope>
    <source>
        <strain evidence="3">UCRPC4</strain>
    </source>
</reference>
<comment type="caution">
    <text evidence="3">The sequence shown here is derived from an EMBL/GenBank/DDBJ whole genome shotgun (WGS) entry which is preliminary data.</text>
</comment>
<dbReference type="InterPro" id="IPR013087">
    <property type="entry name" value="Znf_C2H2_type"/>
</dbReference>
<name>A0A0G2GQX4_PHACM</name>
<keyword evidence="1" id="KW-0863">Zinc-finger</keyword>
<evidence type="ECO:0000313" key="3">
    <source>
        <dbReference type="EMBL" id="KKY19220.1"/>
    </source>
</evidence>
<feature type="domain" description="C2H2-type" evidence="2">
    <location>
        <begin position="228"/>
        <end position="257"/>
    </location>
</feature>
<keyword evidence="1" id="KW-0479">Metal-binding</keyword>
<dbReference type="PROSITE" id="PS50157">
    <property type="entry name" value="ZINC_FINGER_C2H2_2"/>
    <property type="match status" value="2"/>
</dbReference>
<sequence length="327" mass="38329">MPPRFCELQVLRFRKVHLKVLYPTGLHGEGQREELDAIKRRIEELAAALSKSNAIKVVQLTIQTQHYFPDHHSWPQFSLIEPEGKIETYMVFLPLITVAAERAFRLSIQPRTVINPRWSPRQKSDETDPDDINEWIPTFMCDWDPIAVLVAMRYSHAVESMKLKSPTSTTSPSCGYALIPECRTCYRVFETKQKLSEHIMASRHQMEYQHKTQNVLWPDKRKAQRPGYICFFCGTGFETRGSLDKHIDKFRHGRDSMISRWVHCDWEFVENAIRQKPRWLVKKEQRDAADKEAERALYRCEFGCFTDSSMEEINPLPLTTYAGVEYR</sequence>
<accession>A0A0G2GQX4</accession>
<reference evidence="3 4" key="2">
    <citation type="submission" date="2015-05" db="EMBL/GenBank/DDBJ databases">
        <authorList>
            <person name="Morales-Cruz A."/>
            <person name="Amrine K.C."/>
            <person name="Cantu D."/>
        </authorList>
    </citation>
    <scope>NUCLEOTIDE SEQUENCE [LARGE SCALE GENOMIC DNA]</scope>
    <source>
        <strain evidence="3">UCRPC4</strain>
    </source>
</reference>
<proteinExistence type="predicted"/>
<dbReference type="EMBL" id="LCWF01000109">
    <property type="protein sequence ID" value="KKY19220.1"/>
    <property type="molecule type" value="Genomic_DNA"/>
</dbReference>
<evidence type="ECO:0000313" key="4">
    <source>
        <dbReference type="Proteomes" id="UP000053317"/>
    </source>
</evidence>
<gene>
    <name evidence="3" type="ORF">UCRPC4_g04594</name>
</gene>
<dbReference type="Gene3D" id="3.30.160.60">
    <property type="entry name" value="Classic Zinc Finger"/>
    <property type="match status" value="1"/>
</dbReference>